<dbReference type="AlphaFoldDB" id="A0AAD7T2Y1"/>
<dbReference type="EMBL" id="JAINUG010000016">
    <property type="protein sequence ID" value="KAJ8413386.1"/>
    <property type="molecule type" value="Genomic_DNA"/>
</dbReference>
<gene>
    <name evidence="1" type="ORF">AAFF_G00093820</name>
</gene>
<evidence type="ECO:0000313" key="2">
    <source>
        <dbReference type="Proteomes" id="UP001221898"/>
    </source>
</evidence>
<comment type="caution">
    <text evidence="1">The sequence shown here is derived from an EMBL/GenBank/DDBJ whole genome shotgun (WGS) entry which is preliminary data.</text>
</comment>
<reference evidence="1" key="1">
    <citation type="journal article" date="2023" name="Science">
        <title>Genome structures resolve the early diversification of teleost fishes.</title>
        <authorList>
            <person name="Parey E."/>
            <person name="Louis A."/>
            <person name="Montfort J."/>
            <person name="Bouchez O."/>
            <person name="Roques C."/>
            <person name="Iampietro C."/>
            <person name="Lluch J."/>
            <person name="Castinel A."/>
            <person name="Donnadieu C."/>
            <person name="Desvignes T."/>
            <person name="Floi Bucao C."/>
            <person name="Jouanno E."/>
            <person name="Wen M."/>
            <person name="Mejri S."/>
            <person name="Dirks R."/>
            <person name="Jansen H."/>
            <person name="Henkel C."/>
            <person name="Chen W.J."/>
            <person name="Zahm M."/>
            <person name="Cabau C."/>
            <person name="Klopp C."/>
            <person name="Thompson A.W."/>
            <person name="Robinson-Rechavi M."/>
            <person name="Braasch I."/>
            <person name="Lecointre G."/>
            <person name="Bobe J."/>
            <person name="Postlethwait J.H."/>
            <person name="Berthelot C."/>
            <person name="Roest Crollius H."/>
            <person name="Guiguen Y."/>
        </authorList>
    </citation>
    <scope>NUCLEOTIDE SEQUENCE</scope>
    <source>
        <strain evidence="1">NC1722</strain>
    </source>
</reference>
<sequence length="71" mass="7514">MPGNGVYAAPIPNAARDVASIFTLPQGPITERACRAQAQGPQSHPECVLPPCPSSRRVIPGRLHSICNIQV</sequence>
<keyword evidence="2" id="KW-1185">Reference proteome</keyword>
<accession>A0AAD7T2Y1</accession>
<proteinExistence type="predicted"/>
<protein>
    <submittedName>
        <fullName evidence="1">Uncharacterized protein</fullName>
    </submittedName>
</protein>
<name>A0AAD7T2Y1_9TELE</name>
<dbReference type="Proteomes" id="UP001221898">
    <property type="component" value="Unassembled WGS sequence"/>
</dbReference>
<evidence type="ECO:0000313" key="1">
    <source>
        <dbReference type="EMBL" id="KAJ8413386.1"/>
    </source>
</evidence>
<organism evidence="1 2">
    <name type="scientific">Aldrovandia affinis</name>
    <dbReference type="NCBI Taxonomy" id="143900"/>
    <lineage>
        <taxon>Eukaryota</taxon>
        <taxon>Metazoa</taxon>
        <taxon>Chordata</taxon>
        <taxon>Craniata</taxon>
        <taxon>Vertebrata</taxon>
        <taxon>Euteleostomi</taxon>
        <taxon>Actinopterygii</taxon>
        <taxon>Neopterygii</taxon>
        <taxon>Teleostei</taxon>
        <taxon>Notacanthiformes</taxon>
        <taxon>Halosauridae</taxon>
        <taxon>Aldrovandia</taxon>
    </lineage>
</organism>